<dbReference type="Proteomes" id="UP000824002">
    <property type="component" value="Unassembled WGS sequence"/>
</dbReference>
<dbReference type="AlphaFoldDB" id="A0A9D1JYL6"/>
<reference evidence="3" key="1">
    <citation type="submission" date="2020-10" db="EMBL/GenBank/DDBJ databases">
        <authorList>
            <person name="Gilroy R."/>
        </authorList>
    </citation>
    <scope>NUCLEOTIDE SEQUENCE</scope>
    <source>
        <strain evidence="3">CHK199-13235</strain>
    </source>
</reference>
<protein>
    <submittedName>
        <fullName evidence="3">VWA domain-containing protein</fullName>
    </submittedName>
</protein>
<dbReference type="Gene3D" id="3.40.50.410">
    <property type="entry name" value="von Willebrand factor, type A domain"/>
    <property type="match status" value="1"/>
</dbReference>
<dbReference type="Pfam" id="PF00092">
    <property type="entry name" value="VWA"/>
    <property type="match status" value="1"/>
</dbReference>
<comment type="caution">
    <text evidence="3">The sequence shown here is derived from an EMBL/GenBank/DDBJ whole genome shotgun (WGS) entry which is preliminary data.</text>
</comment>
<dbReference type="InterPro" id="IPR036465">
    <property type="entry name" value="vWFA_dom_sf"/>
</dbReference>
<reference evidence="3" key="2">
    <citation type="journal article" date="2021" name="PeerJ">
        <title>Extensive microbial diversity within the chicken gut microbiome revealed by metagenomics and culture.</title>
        <authorList>
            <person name="Gilroy R."/>
            <person name="Ravi A."/>
            <person name="Getino M."/>
            <person name="Pursley I."/>
            <person name="Horton D.L."/>
            <person name="Alikhan N.F."/>
            <person name="Baker D."/>
            <person name="Gharbi K."/>
            <person name="Hall N."/>
            <person name="Watson M."/>
            <person name="Adriaenssens E.M."/>
            <person name="Foster-Nyarko E."/>
            <person name="Jarju S."/>
            <person name="Secka A."/>
            <person name="Antonio M."/>
            <person name="Oren A."/>
            <person name="Chaudhuri R.R."/>
            <person name="La Ragione R."/>
            <person name="Hildebrand F."/>
            <person name="Pallen M.J."/>
        </authorList>
    </citation>
    <scope>NUCLEOTIDE SEQUENCE</scope>
    <source>
        <strain evidence="3">CHK199-13235</strain>
    </source>
</reference>
<dbReference type="Gene3D" id="3.40.190.10">
    <property type="entry name" value="Periplasmic binding protein-like II"/>
    <property type="match status" value="2"/>
</dbReference>
<feature type="signal peptide" evidence="1">
    <location>
        <begin position="1"/>
        <end position="26"/>
    </location>
</feature>
<evidence type="ECO:0000313" key="3">
    <source>
        <dbReference type="EMBL" id="HIS75276.1"/>
    </source>
</evidence>
<name>A0A9D1JYL6_9FIRM</name>
<feature type="chain" id="PRO_5039490653" evidence="1">
    <location>
        <begin position="27"/>
        <end position="535"/>
    </location>
</feature>
<dbReference type="Pfam" id="PF13531">
    <property type="entry name" value="SBP_bac_11"/>
    <property type="match status" value="1"/>
</dbReference>
<sequence>MRNQKRFAALLLMFSIVLTMFSGCGAGDRAASESDAVLGSGSSVLKIISGSENKQLETILEKFAKQEKICIEMTYQGSLDIMRMLGEEDIPYDAVWPASSLWLTVGDTERRIKHAESISISPVVFGIRKSLAEELGFVGKEVSVNDLLEAIRSDKLSFCMTSATQSNSGASAYIGFLYALLGNPEVIAAEDLQSESLKTQMKELLSGVDRSSGSSDWLKDMFLEGDYDAMVNYECLIIQANRELEARGEETLYTVYPYDGLSLADSPLGYVDKGDDKQEELFLKLQEYLLSEEAQNEIQKTGRRSGYTGVSEENKEVFRADWGLQPDRVLSPIKMPAADVLFECLDLYQTDFKKPSLTVYCLDYSGSMDGEGNKQLVRAMEQLLIQENARKNFLQASENEVNILIPFDDTIIDTFTAVGNGGELESLYNKVKNQDIGGGTNMYNAAVQGIEILEAYDLSQYTPAIILMTDGQSGGYIDDFKSAYTQLGYDVPVFSIMFGDADETQLEELAQYTNARVFDGRENLTDAFRSVKGYN</sequence>
<dbReference type="EMBL" id="DVJP01000008">
    <property type="protein sequence ID" value="HIS75276.1"/>
    <property type="molecule type" value="Genomic_DNA"/>
</dbReference>
<keyword evidence="1" id="KW-0732">Signal</keyword>
<evidence type="ECO:0000256" key="1">
    <source>
        <dbReference type="SAM" id="SignalP"/>
    </source>
</evidence>
<accession>A0A9D1JYL6</accession>
<gene>
    <name evidence="3" type="ORF">IAB51_00545</name>
</gene>
<evidence type="ECO:0000259" key="2">
    <source>
        <dbReference type="PROSITE" id="PS50234"/>
    </source>
</evidence>
<dbReference type="PROSITE" id="PS51257">
    <property type="entry name" value="PROKAR_LIPOPROTEIN"/>
    <property type="match status" value="1"/>
</dbReference>
<dbReference type="CDD" id="cd00198">
    <property type="entry name" value="vWFA"/>
    <property type="match status" value="1"/>
</dbReference>
<feature type="domain" description="VWFA" evidence="2">
    <location>
        <begin position="357"/>
        <end position="531"/>
    </location>
</feature>
<evidence type="ECO:0000313" key="4">
    <source>
        <dbReference type="Proteomes" id="UP000824002"/>
    </source>
</evidence>
<dbReference type="PROSITE" id="PS50234">
    <property type="entry name" value="VWFA"/>
    <property type="match status" value="1"/>
</dbReference>
<organism evidence="3 4">
    <name type="scientific">Candidatus Merdivicinus excrementipullorum</name>
    <dbReference type="NCBI Taxonomy" id="2840867"/>
    <lineage>
        <taxon>Bacteria</taxon>
        <taxon>Bacillati</taxon>
        <taxon>Bacillota</taxon>
        <taxon>Clostridia</taxon>
        <taxon>Eubacteriales</taxon>
        <taxon>Oscillospiraceae</taxon>
        <taxon>Oscillospiraceae incertae sedis</taxon>
        <taxon>Candidatus Merdivicinus</taxon>
    </lineage>
</organism>
<dbReference type="SUPFAM" id="SSF53850">
    <property type="entry name" value="Periplasmic binding protein-like II"/>
    <property type="match status" value="1"/>
</dbReference>
<dbReference type="InterPro" id="IPR002035">
    <property type="entry name" value="VWF_A"/>
</dbReference>
<dbReference type="SUPFAM" id="SSF53300">
    <property type="entry name" value="vWA-like"/>
    <property type="match status" value="1"/>
</dbReference>
<proteinExistence type="predicted"/>